<dbReference type="RefSeq" id="XP_067716704.1">
    <property type="nucleotide sequence ID" value="XM_067860603.1"/>
</dbReference>
<dbReference type="Gene3D" id="3.40.30.10">
    <property type="entry name" value="Glutaredoxin"/>
    <property type="match status" value="3"/>
</dbReference>
<reference evidence="4 5" key="1">
    <citation type="submission" date="2021-06" db="EMBL/GenBank/DDBJ databases">
        <title>Genome sequence of Babesia caballi.</title>
        <authorList>
            <person name="Yamagishi J."/>
            <person name="Kidaka T."/>
            <person name="Ochi A."/>
        </authorList>
    </citation>
    <scope>NUCLEOTIDE SEQUENCE [LARGE SCALE GENOMIC DNA]</scope>
    <source>
        <strain evidence="4">USDA-D6B2</strain>
    </source>
</reference>
<dbReference type="GO" id="GO:0005634">
    <property type="term" value="C:nucleus"/>
    <property type="evidence" value="ECO:0007669"/>
    <property type="project" value="TreeGrafter"/>
</dbReference>
<evidence type="ECO:0000256" key="1">
    <source>
        <dbReference type="SAM" id="MobiDB-lite"/>
    </source>
</evidence>
<dbReference type="GeneID" id="94196116"/>
<feature type="domain" description="Thioredoxin-like fold" evidence="3">
    <location>
        <begin position="340"/>
        <end position="437"/>
    </location>
</feature>
<dbReference type="AlphaFoldDB" id="A0AAV4LYF6"/>
<keyword evidence="2" id="KW-0732">Signal</keyword>
<dbReference type="PANTHER" id="PTHR46472">
    <property type="entry name" value="NUCLEOREDOXIN"/>
    <property type="match status" value="1"/>
</dbReference>
<feature type="domain" description="Thioredoxin-like fold" evidence="3">
    <location>
        <begin position="194"/>
        <end position="294"/>
    </location>
</feature>
<dbReference type="PANTHER" id="PTHR46472:SF1">
    <property type="entry name" value="NUCLEOREDOXIN"/>
    <property type="match status" value="1"/>
</dbReference>
<evidence type="ECO:0000259" key="3">
    <source>
        <dbReference type="Pfam" id="PF13905"/>
    </source>
</evidence>
<dbReference type="SUPFAM" id="SSF52833">
    <property type="entry name" value="Thioredoxin-like"/>
    <property type="match status" value="2"/>
</dbReference>
<dbReference type="Proteomes" id="UP001497744">
    <property type="component" value="Unassembled WGS sequence"/>
</dbReference>
<keyword evidence="5" id="KW-1185">Reference proteome</keyword>
<evidence type="ECO:0000313" key="4">
    <source>
        <dbReference type="EMBL" id="GIX64635.1"/>
    </source>
</evidence>
<sequence>MAVPKRAYLTAALVATLALALWSQQAEARQHRPPGAGKLLPGTPRSGVPRQHNAFFHREPKKIPVNGLAPVATESNLPARGTFGPLPEETVKKVAAVAGATAVASALGYAYVRRVLWRHLYGQYVRPDAPGIAESLGHVLYTKNDPARASLKSRTLLDMLSALFVPLLERCPWIRGLLKTNIRRIPIGEAIEEGSVTALYFHSNNVQKLLSEKGYRDFTSNLARIQEAMRASGRKFQVVYVNVDQKQVDAVDHFKDMPWYALPFDDKDRVSHLCQLYDITGIPSVVLLNADGSVINDRALYLMAHKPNNFPWRVGSPLELIPDTLVNGNNQPVPKASLEGKIVALYFGAGWTRASKEFSEKLQEFHRAVGEKTDGRFEVVYVSNDKNQAEFEKELYDHNGNWLAVPFEEADARLILQQYLKVPVMPAVVLLDPSGNVITADGRFYVEADRAANALPYASYLSKTGKQRVEDVAVNVDAFAHEPVVIVFADDVEADAQGGVESQLEEAAEQHAGHRKGRQLKFFISKATDKRSDAIRAICGVARTGQPQVVILDLLAQKVYHDPKLTVVDQGSILALVDDYYRGRLKTRSVKIPGS</sequence>
<dbReference type="EMBL" id="BPLF01000003">
    <property type="protein sequence ID" value="GIX64635.1"/>
    <property type="molecule type" value="Genomic_DNA"/>
</dbReference>
<evidence type="ECO:0000256" key="2">
    <source>
        <dbReference type="SAM" id="SignalP"/>
    </source>
</evidence>
<evidence type="ECO:0000313" key="5">
    <source>
        <dbReference type="Proteomes" id="UP001497744"/>
    </source>
</evidence>
<gene>
    <name evidence="4" type="ORF">BcabD6B2_40700</name>
</gene>
<name>A0AAV4LYF6_BABCB</name>
<dbReference type="Pfam" id="PF13905">
    <property type="entry name" value="Thioredoxin_8"/>
    <property type="match status" value="2"/>
</dbReference>
<feature type="chain" id="PRO_5043752740" evidence="2">
    <location>
        <begin position="29"/>
        <end position="595"/>
    </location>
</feature>
<dbReference type="GO" id="GO:0031397">
    <property type="term" value="P:negative regulation of protein ubiquitination"/>
    <property type="evidence" value="ECO:0007669"/>
    <property type="project" value="TreeGrafter"/>
</dbReference>
<feature type="signal peptide" evidence="2">
    <location>
        <begin position="1"/>
        <end position="28"/>
    </location>
</feature>
<comment type="caution">
    <text evidence="4">The sequence shown here is derived from an EMBL/GenBank/DDBJ whole genome shotgun (WGS) entry which is preliminary data.</text>
</comment>
<dbReference type="GO" id="GO:0030178">
    <property type="term" value="P:negative regulation of Wnt signaling pathway"/>
    <property type="evidence" value="ECO:0007669"/>
    <property type="project" value="TreeGrafter"/>
</dbReference>
<dbReference type="InterPro" id="IPR012336">
    <property type="entry name" value="Thioredoxin-like_fold"/>
</dbReference>
<dbReference type="InterPro" id="IPR036249">
    <property type="entry name" value="Thioredoxin-like_sf"/>
</dbReference>
<accession>A0AAV4LYF6</accession>
<dbReference type="GO" id="GO:0004791">
    <property type="term" value="F:thioredoxin-disulfide reductase (NADPH) activity"/>
    <property type="evidence" value="ECO:0007669"/>
    <property type="project" value="TreeGrafter"/>
</dbReference>
<organism evidence="4 5">
    <name type="scientific">Babesia caballi</name>
    <dbReference type="NCBI Taxonomy" id="5871"/>
    <lineage>
        <taxon>Eukaryota</taxon>
        <taxon>Sar</taxon>
        <taxon>Alveolata</taxon>
        <taxon>Apicomplexa</taxon>
        <taxon>Aconoidasida</taxon>
        <taxon>Piroplasmida</taxon>
        <taxon>Babesiidae</taxon>
        <taxon>Babesia</taxon>
    </lineage>
</organism>
<feature type="region of interest" description="Disordered" evidence="1">
    <location>
        <begin position="30"/>
        <end position="51"/>
    </location>
</feature>
<proteinExistence type="predicted"/>
<protein>
    <submittedName>
        <fullName evidence="4">Apicoplast-associated thioredoxin family protein Atrx1</fullName>
    </submittedName>
</protein>